<dbReference type="CDD" id="cd00018">
    <property type="entry name" value="AP2"/>
    <property type="match status" value="1"/>
</dbReference>
<dbReference type="AlphaFoldDB" id="A0ABD2ZMT1"/>
<evidence type="ECO:0000313" key="11">
    <source>
        <dbReference type="Proteomes" id="UP001630127"/>
    </source>
</evidence>
<dbReference type="Gene3D" id="3.30.730.10">
    <property type="entry name" value="AP2/ERF domain"/>
    <property type="match status" value="1"/>
</dbReference>
<keyword evidence="6" id="KW-0539">Nucleus</keyword>
<dbReference type="InterPro" id="IPR036955">
    <property type="entry name" value="AP2/ERF_dom_sf"/>
</dbReference>
<dbReference type="PROSITE" id="PS51032">
    <property type="entry name" value="AP2_ERF"/>
    <property type="match status" value="1"/>
</dbReference>
<comment type="subcellular location">
    <subcellularLocation>
        <location evidence="1">Nucleus</location>
    </subcellularLocation>
</comment>
<dbReference type="Pfam" id="PF00847">
    <property type="entry name" value="AP2"/>
    <property type="match status" value="1"/>
</dbReference>
<evidence type="ECO:0000256" key="4">
    <source>
        <dbReference type="ARBA" id="ARBA00023125"/>
    </source>
</evidence>
<evidence type="ECO:0000259" key="9">
    <source>
        <dbReference type="PROSITE" id="PS51032"/>
    </source>
</evidence>
<keyword evidence="3" id="KW-0805">Transcription regulation</keyword>
<accession>A0ABD2ZMT1</accession>
<dbReference type="InterPro" id="IPR001471">
    <property type="entry name" value="AP2/ERF_dom"/>
</dbReference>
<name>A0ABD2ZMT1_9GENT</name>
<feature type="domain" description="AP2/ERF" evidence="9">
    <location>
        <begin position="58"/>
        <end position="115"/>
    </location>
</feature>
<dbReference type="PRINTS" id="PR00367">
    <property type="entry name" value="ETHRSPELEMNT"/>
</dbReference>
<gene>
    <name evidence="10" type="ORF">ACH5RR_018737</name>
</gene>
<dbReference type="SMART" id="SM00380">
    <property type="entry name" value="AP2"/>
    <property type="match status" value="1"/>
</dbReference>
<evidence type="ECO:0000256" key="7">
    <source>
        <dbReference type="ARBA" id="ARBA00024343"/>
    </source>
</evidence>
<dbReference type="PANTHER" id="PTHR31241:SF41">
    <property type="entry name" value="DEHYDRATION-RESPONSIVE ELEMENT-BINDING PROTEIN 2G-LIKE"/>
    <property type="match status" value="1"/>
</dbReference>
<keyword evidence="2" id="KW-0611">Plant defense</keyword>
<evidence type="ECO:0000256" key="2">
    <source>
        <dbReference type="ARBA" id="ARBA00022821"/>
    </source>
</evidence>
<dbReference type="FunFam" id="3.30.730.10:FF:000001">
    <property type="entry name" value="Ethylene-responsive transcription factor 2"/>
    <property type="match status" value="1"/>
</dbReference>
<reference evidence="10 11" key="1">
    <citation type="submission" date="2024-11" db="EMBL/GenBank/DDBJ databases">
        <title>A near-complete genome assembly of Cinchona calisaya.</title>
        <authorList>
            <person name="Lian D.C."/>
            <person name="Zhao X.W."/>
            <person name="Wei L."/>
        </authorList>
    </citation>
    <scope>NUCLEOTIDE SEQUENCE [LARGE SCALE GENOMIC DNA]</scope>
    <source>
        <tissue evidence="10">Nenye</tissue>
    </source>
</reference>
<comment type="similarity">
    <text evidence="7">Belongs to the AP2/ERF transcription factor family. ERF subfamily.</text>
</comment>
<keyword evidence="5" id="KW-0804">Transcription</keyword>
<evidence type="ECO:0000256" key="3">
    <source>
        <dbReference type="ARBA" id="ARBA00023015"/>
    </source>
</evidence>
<dbReference type="GO" id="GO:0006952">
    <property type="term" value="P:defense response"/>
    <property type="evidence" value="ECO:0007669"/>
    <property type="project" value="UniProtKB-KW"/>
</dbReference>
<evidence type="ECO:0000256" key="5">
    <source>
        <dbReference type="ARBA" id="ARBA00023163"/>
    </source>
</evidence>
<comment type="caution">
    <text evidence="10">The sequence shown here is derived from an EMBL/GenBank/DDBJ whole genome shotgun (WGS) entry which is preliminary data.</text>
</comment>
<keyword evidence="11" id="KW-1185">Reference proteome</keyword>
<feature type="region of interest" description="Disordered" evidence="8">
    <location>
        <begin position="114"/>
        <end position="140"/>
    </location>
</feature>
<proteinExistence type="inferred from homology"/>
<dbReference type="GO" id="GO:0003677">
    <property type="term" value="F:DNA binding"/>
    <property type="evidence" value="ECO:0007669"/>
    <property type="project" value="UniProtKB-KW"/>
</dbReference>
<protein>
    <recommendedName>
        <fullName evidence="9">AP2/ERF domain-containing protein</fullName>
    </recommendedName>
</protein>
<dbReference type="PANTHER" id="PTHR31241">
    <property type="entry name" value="DEHYDRATION-RESPONSIVE ELEMENT-BINDING PROTEIN 2C"/>
    <property type="match status" value="1"/>
</dbReference>
<organism evidence="10 11">
    <name type="scientific">Cinchona calisaya</name>
    <dbReference type="NCBI Taxonomy" id="153742"/>
    <lineage>
        <taxon>Eukaryota</taxon>
        <taxon>Viridiplantae</taxon>
        <taxon>Streptophyta</taxon>
        <taxon>Embryophyta</taxon>
        <taxon>Tracheophyta</taxon>
        <taxon>Spermatophyta</taxon>
        <taxon>Magnoliopsida</taxon>
        <taxon>eudicotyledons</taxon>
        <taxon>Gunneridae</taxon>
        <taxon>Pentapetalae</taxon>
        <taxon>asterids</taxon>
        <taxon>lamiids</taxon>
        <taxon>Gentianales</taxon>
        <taxon>Rubiaceae</taxon>
        <taxon>Cinchonoideae</taxon>
        <taxon>Cinchoneae</taxon>
        <taxon>Cinchona</taxon>
    </lineage>
</organism>
<evidence type="ECO:0000256" key="1">
    <source>
        <dbReference type="ARBA" id="ARBA00004123"/>
    </source>
</evidence>
<evidence type="ECO:0000256" key="6">
    <source>
        <dbReference type="ARBA" id="ARBA00023242"/>
    </source>
</evidence>
<dbReference type="EMBL" id="JBJUIK010000008">
    <property type="protein sequence ID" value="KAL3520588.1"/>
    <property type="molecule type" value="Genomic_DNA"/>
</dbReference>
<sequence>MMESVESTRESVKNVGIPIGKEQKNEAAAARNSKKITVGRSRKGCMRGKGGPENALCNYRGVRQRTWGKWVAEIREPNRGARIWLGTFNNSYEAARAYDDAAKKLYGKSAKLNLPQELDQESPSPASSSSTSSNNNNNNNNTNCCEAQKLILEDGKKNIGKSSRSCGVLDDEVSIFKDINAEYAFDETPAPSLLPEEEQNLKWPEYPFDNGFHWSDDGGISTNVGGLTEYNLTNIDWERLQVP</sequence>
<feature type="compositionally biased region" description="Low complexity" evidence="8">
    <location>
        <begin position="127"/>
        <end position="140"/>
    </location>
</feature>
<dbReference type="Proteomes" id="UP001630127">
    <property type="component" value="Unassembled WGS sequence"/>
</dbReference>
<keyword evidence="4" id="KW-0238">DNA-binding</keyword>
<dbReference type="SUPFAM" id="SSF54171">
    <property type="entry name" value="DNA-binding domain"/>
    <property type="match status" value="1"/>
</dbReference>
<dbReference type="InterPro" id="IPR016177">
    <property type="entry name" value="DNA-bd_dom_sf"/>
</dbReference>
<evidence type="ECO:0000313" key="10">
    <source>
        <dbReference type="EMBL" id="KAL3520588.1"/>
    </source>
</evidence>
<dbReference type="GO" id="GO:0005634">
    <property type="term" value="C:nucleus"/>
    <property type="evidence" value="ECO:0007669"/>
    <property type="project" value="UniProtKB-SubCell"/>
</dbReference>
<evidence type="ECO:0000256" key="8">
    <source>
        <dbReference type="SAM" id="MobiDB-lite"/>
    </source>
</evidence>